<reference evidence="8 9" key="1">
    <citation type="journal article" date="2011" name="PLoS Pathog.">
        <title>Endophytic Life Strategies Decoded by Genome and Transcriptome Analyses of the Mutualistic Root Symbiont Piriformospora indica.</title>
        <authorList>
            <person name="Zuccaro A."/>
            <person name="Lahrmann U."/>
            <person name="Guldener U."/>
            <person name="Langen G."/>
            <person name="Pfiffi S."/>
            <person name="Biedenkopf D."/>
            <person name="Wong P."/>
            <person name="Samans B."/>
            <person name="Grimm C."/>
            <person name="Basiewicz M."/>
            <person name="Murat C."/>
            <person name="Martin F."/>
            <person name="Kogel K.H."/>
        </authorList>
    </citation>
    <scope>NUCLEOTIDE SEQUENCE [LARGE SCALE GENOMIC DNA]</scope>
    <source>
        <strain evidence="8 9">DSM 11827</strain>
    </source>
</reference>
<dbReference type="InParanoid" id="G4U1K8"/>
<dbReference type="Pfam" id="PF00175">
    <property type="entry name" value="NAD_binding_1"/>
    <property type="match status" value="1"/>
</dbReference>
<dbReference type="OrthoDB" id="432685at2759"/>
<dbReference type="Proteomes" id="UP000007148">
    <property type="component" value="Unassembled WGS sequence"/>
</dbReference>
<evidence type="ECO:0000256" key="5">
    <source>
        <dbReference type="ARBA" id="ARBA00023002"/>
    </source>
</evidence>
<dbReference type="InterPro" id="IPR001433">
    <property type="entry name" value="OxRdtase_FAD/NAD-bd"/>
</dbReference>
<dbReference type="STRING" id="1109443.G4U1K8"/>
<feature type="domain" description="Oxidoreductase FAD/NAD(P)-binding" evidence="7">
    <location>
        <begin position="31"/>
        <end position="168"/>
    </location>
</feature>
<accession>G4U1K8</accession>
<evidence type="ECO:0000256" key="1">
    <source>
        <dbReference type="ARBA" id="ARBA00001974"/>
    </source>
</evidence>
<keyword evidence="9" id="KW-1185">Reference proteome</keyword>
<keyword evidence="5" id="KW-0560">Oxidoreductase</keyword>
<comment type="similarity">
    <text evidence="2">Belongs to the flavoprotein pyridine nucleotide cytochrome reductase family.</text>
</comment>
<comment type="caution">
    <text evidence="8">The sequence shown here is derived from an EMBL/GenBank/DDBJ whole genome shotgun (WGS) entry which is preliminary data.</text>
</comment>
<dbReference type="PRINTS" id="PR00466">
    <property type="entry name" value="GP91PHOX"/>
</dbReference>
<gene>
    <name evidence="8" type="ORF">PIIN_11428</name>
</gene>
<dbReference type="EMBL" id="CAFZ01001614">
    <property type="protein sequence ID" value="CCA77451.1"/>
    <property type="molecule type" value="Genomic_DNA"/>
</dbReference>
<dbReference type="InterPro" id="IPR001834">
    <property type="entry name" value="CBR-like"/>
</dbReference>
<name>G4U1K8_SERID</name>
<dbReference type="SUPFAM" id="SSF52343">
    <property type="entry name" value="Ferredoxin reductase-like, C-terminal NADP-linked domain"/>
    <property type="match status" value="1"/>
</dbReference>
<dbReference type="GO" id="GO:0016491">
    <property type="term" value="F:oxidoreductase activity"/>
    <property type="evidence" value="ECO:0007669"/>
    <property type="project" value="UniProtKB-KW"/>
</dbReference>
<dbReference type="GO" id="GO:0016020">
    <property type="term" value="C:membrane"/>
    <property type="evidence" value="ECO:0007669"/>
    <property type="project" value="InterPro"/>
</dbReference>
<evidence type="ECO:0000256" key="2">
    <source>
        <dbReference type="ARBA" id="ARBA00006105"/>
    </source>
</evidence>
<organism evidence="8 9">
    <name type="scientific">Serendipita indica (strain DSM 11827)</name>
    <name type="common">Root endophyte fungus</name>
    <name type="synonym">Piriformospora indica</name>
    <dbReference type="NCBI Taxonomy" id="1109443"/>
    <lineage>
        <taxon>Eukaryota</taxon>
        <taxon>Fungi</taxon>
        <taxon>Dikarya</taxon>
        <taxon>Basidiomycota</taxon>
        <taxon>Agaricomycotina</taxon>
        <taxon>Agaricomycetes</taxon>
        <taxon>Sebacinales</taxon>
        <taxon>Serendipitaceae</taxon>
        <taxon>Serendipita</taxon>
    </lineage>
</organism>
<keyword evidence="4 6" id="KW-0274">FAD</keyword>
<keyword evidence="3 6" id="KW-0285">Flavoprotein</keyword>
<comment type="cofactor">
    <cofactor evidence="1 6">
        <name>FAD</name>
        <dbReference type="ChEBI" id="CHEBI:57692"/>
    </cofactor>
</comment>
<evidence type="ECO:0000259" key="7">
    <source>
        <dbReference type="Pfam" id="PF00175"/>
    </source>
</evidence>
<dbReference type="PANTHER" id="PTHR19370">
    <property type="entry name" value="NADH-CYTOCHROME B5 REDUCTASE"/>
    <property type="match status" value="1"/>
</dbReference>
<sequence>MIFWIKRYLEERYRTGSLGRLEREECDEIIMIGGGTGVTAFTQILHEAFFPSRPVTTSVNARTHFTLLHCHRTPSQLPPSEITNDFAQYKETDGHRFTEKAYVDDLDSDVDDPPRGVTHGLIDKKELEKVLLQRGILKRESGGIWSTDKVVRNPEKKVKVLVCGPEGLNVSMAGPRPKPNALPQIGGILGELGFEPSQIIRL</sequence>
<evidence type="ECO:0000313" key="8">
    <source>
        <dbReference type="EMBL" id="CCA77451.1"/>
    </source>
</evidence>
<feature type="binding site" evidence="6">
    <location>
        <position position="39"/>
    </location>
    <ligand>
        <name>FAD</name>
        <dbReference type="ChEBI" id="CHEBI:57692"/>
    </ligand>
</feature>
<dbReference type="Gene3D" id="3.40.50.80">
    <property type="entry name" value="Nucleotide-binding domain of ferredoxin-NADP reductase (FNR) module"/>
    <property type="match status" value="1"/>
</dbReference>
<protein>
    <recommendedName>
        <fullName evidence="7">Oxidoreductase FAD/NAD(P)-binding domain-containing protein</fullName>
    </recommendedName>
</protein>
<evidence type="ECO:0000313" key="9">
    <source>
        <dbReference type="Proteomes" id="UP000007148"/>
    </source>
</evidence>
<dbReference type="InterPro" id="IPR039261">
    <property type="entry name" value="FNR_nucleotide-bd"/>
</dbReference>
<dbReference type="AlphaFoldDB" id="G4U1K8"/>
<evidence type="ECO:0000256" key="6">
    <source>
        <dbReference type="PIRSR" id="PIRSR601834-1"/>
    </source>
</evidence>
<dbReference type="PANTHER" id="PTHR19370:SF184">
    <property type="entry name" value="NADH-CYTOCHROME B5 REDUCTASE-LIKE"/>
    <property type="match status" value="1"/>
</dbReference>
<evidence type="ECO:0000256" key="3">
    <source>
        <dbReference type="ARBA" id="ARBA00022630"/>
    </source>
</evidence>
<evidence type="ECO:0000256" key="4">
    <source>
        <dbReference type="ARBA" id="ARBA00022827"/>
    </source>
</evidence>
<proteinExistence type="inferred from homology"/>
<dbReference type="InterPro" id="IPR000778">
    <property type="entry name" value="Cyt_b245_heavy_chain"/>
</dbReference>
<dbReference type="HOGENOM" id="CLU_1409593_0_0_1"/>